<dbReference type="Gene3D" id="3.30.70.270">
    <property type="match status" value="1"/>
</dbReference>
<protein>
    <submittedName>
        <fullName evidence="3">GGDEF domain-containing protein</fullName>
    </submittedName>
</protein>
<name>A0ABT0BNX3_9SPHN</name>
<gene>
    <name evidence="3" type="ORF">MTR66_06990</name>
</gene>
<dbReference type="Pfam" id="PF00990">
    <property type="entry name" value="GGDEF"/>
    <property type="match status" value="1"/>
</dbReference>
<dbReference type="CDD" id="cd01949">
    <property type="entry name" value="GGDEF"/>
    <property type="match status" value="1"/>
</dbReference>
<feature type="transmembrane region" description="Helical" evidence="1">
    <location>
        <begin position="92"/>
        <end position="113"/>
    </location>
</feature>
<feature type="domain" description="GGDEF" evidence="2">
    <location>
        <begin position="236"/>
        <end position="370"/>
    </location>
</feature>
<feature type="transmembrane region" description="Helical" evidence="1">
    <location>
        <begin position="119"/>
        <end position="137"/>
    </location>
</feature>
<evidence type="ECO:0000313" key="3">
    <source>
        <dbReference type="EMBL" id="MCJ2186558.1"/>
    </source>
</evidence>
<dbReference type="NCBIfam" id="TIGR00254">
    <property type="entry name" value="GGDEF"/>
    <property type="match status" value="1"/>
</dbReference>
<dbReference type="RefSeq" id="WP_243919119.1">
    <property type="nucleotide sequence ID" value="NZ_JALHLG010000007.1"/>
</dbReference>
<keyword evidence="4" id="KW-1185">Reference proteome</keyword>
<dbReference type="InterPro" id="IPR043128">
    <property type="entry name" value="Rev_trsase/Diguanyl_cyclase"/>
</dbReference>
<accession>A0ABT0BNX3</accession>
<proteinExistence type="predicted"/>
<dbReference type="InterPro" id="IPR029787">
    <property type="entry name" value="Nucleotide_cyclase"/>
</dbReference>
<evidence type="ECO:0000256" key="1">
    <source>
        <dbReference type="SAM" id="Phobius"/>
    </source>
</evidence>
<dbReference type="PROSITE" id="PS50887">
    <property type="entry name" value="GGDEF"/>
    <property type="match status" value="1"/>
</dbReference>
<reference evidence="3 4" key="1">
    <citation type="submission" date="2022-04" db="EMBL/GenBank/DDBJ databases">
        <title>Identification of a novel bacterium isolated from mangrove sediments.</title>
        <authorList>
            <person name="Pan X."/>
        </authorList>
    </citation>
    <scope>NUCLEOTIDE SEQUENCE [LARGE SCALE GENOMIC DNA]</scope>
    <source>
        <strain evidence="3 4">B2638</strain>
    </source>
</reference>
<feature type="transmembrane region" description="Helical" evidence="1">
    <location>
        <begin position="49"/>
        <end position="72"/>
    </location>
</feature>
<comment type="caution">
    <text evidence="3">The sequence shown here is derived from an EMBL/GenBank/DDBJ whole genome shotgun (WGS) entry which is preliminary data.</text>
</comment>
<evidence type="ECO:0000259" key="2">
    <source>
        <dbReference type="PROSITE" id="PS50887"/>
    </source>
</evidence>
<dbReference type="SMART" id="SM00267">
    <property type="entry name" value="GGDEF"/>
    <property type="match status" value="1"/>
</dbReference>
<dbReference type="InterPro" id="IPR052163">
    <property type="entry name" value="DGC-Regulatory_Protein"/>
</dbReference>
<feature type="transmembrane region" description="Helical" evidence="1">
    <location>
        <begin position="21"/>
        <end position="43"/>
    </location>
</feature>
<keyword evidence="1" id="KW-0812">Transmembrane</keyword>
<evidence type="ECO:0000313" key="4">
    <source>
        <dbReference type="Proteomes" id="UP001202281"/>
    </source>
</evidence>
<dbReference type="Proteomes" id="UP001202281">
    <property type="component" value="Unassembled WGS sequence"/>
</dbReference>
<organism evidence="3 4">
    <name type="scientific">Novosphingobium beihaiensis</name>
    <dbReference type="NCBI Taxonomy" id="2930389"/>
    <lineage>
        <taxon>Bacteria</taxon>
        <taxon>Pseudomonadati</taxon>
        <taxon>Pseudomonadota</taxon>
        <taxon>Alphaproteobacteria</taxon>
        <taxon>Sphingomonadales</taxon>
        <taxon>Sphingomonadaceae</taxon>
        <taxon>Novosphingobium</taxon>
    </lineage>
</organism>
<dbReference type="EMBL" id="JALHLG010000007">
    <property type="protein sequence ID" value="MCJ2186558.1"/>
    <property type="molecule type" value="Genomic_DNA"/>
</dbReference>
<feature type="transmembrane region" description="Helical" evidence="1">
    <location>
        <begin position="144"/>
        <end position="162"/>
    </location>
</feature>
<dbReference type="SUPFAM" id="SSF55073">
    <property type="entry name" value="Nucleotide cyclase"/>
    <property type="match status" value="1"/>
</dbReference>
<sequence>MPASSIESLIERVYVEQVRSLYLHLLPAIAMWAAFAITFWLAYSRAPEPGWLVLGGAGLAASALRIGITLYYRDLALTGPLDRTQARRLEMLFSMPYFLFAVLLGIFGLLVFRSPAPEIHMLTICVIVGFCAGTATNCGLRPRLAIASILVSVGPPILVSAFRPDPAYLAMAFIATSFVLGGTRWIMVRYTAAKAEIGGRLVSISLARRDTLTTLPNRLALQEYFDERAALISPNQPIAIHYLDLDGFKPVNDRYGHAAGDALLLAVADRLRSAIRSGDLVARLGGDEFAIIQFGLHHADEAALLARRIGATIRQPFDIEGQTIGISASIGTIVSHDRNQKLDSLLRAADARLYEVKQARGPSDMLALTA</sequence>
<feature type="transmembrane region" description="Helical" evidence="1">
    <location>
        <begin position="168"/>
        <end position="187"/>
    </location>
</feature>
<keyword evidence="1" id="KW-0472">Membrane</keyword>
<dbReference type="PANTHER" id="PTHR46663:SF2">
    <property type="entry name" value="GGDEF DOMAIN-CONTAINING PROTEIN"/>
    <property type="match status" value="1"/>
</dbReference>
<dbReference type="InterPro" id="IPR000160">
    <property type="entry name" value="GGDEF_dom"/>
</dbReference>
<keyword evidence="1" id="KW-1133">Transmembrane helix</keyword>
<dbReference type="PANTHER" id="PTHR46663">
    <property type="entry name" value="DIGUANYLATE CYCLASE DGCT-RELATED"/>
    <property type="match status" value="1"/>
</dbReference>